<keyword evidence="3 9" id="KW-0147">Chitin-binding</keyword>
<dbReference type="PROSITE" id="PS50941">
    <property type="entry name" value="CHIT_BIND_I_2"/>
    <property type="match status" value="1"/>
</dbReference>
<name>A0A1V8TEL3_9PEZI</name>
<dbReference type="SUPFAM" id="SSF57016">
    <property type="entry name" value="Plant lectins/antimicrobial peptides"/>
    <property type="match status" value="1"/>
</dbReference>
<dbReference type="Pfam" id="PF00899">
    <property type="entry name" value="ThiF"/>
    <property type="match status" value="1"/>
</dbReference>
<feature type="active site" description="Glycyl thioester intermediate" evidence="10">
    <location>
        <position position="674"/>
    </location>
</feature>
<sequence length="1136" mass="118338">MVTYTITALAFAAFAQAIPHSHQQFHNRHLARNDQSSNLAPLAGRAESYDGSCGTWSGATCPAGTCCGPNGWCGTGSAFCDAGCQVGFGDCGSGSSAPVAPASVVGSEAPTSTVAPSVETTVVPAPSSVEVSSSAETSTSAAVPNKAPGHRTIHYTTFLTKTLTSSAVASTAEETTTTSPAETSVPVETSAPASPPPASSPSSEAVPTTTAQSSVIVPATTETSAPPPATTAAPTTAAPTTAPFSSSSASSSVAATTTAASAPSSSGSSYIKTYKGDGSASAGWPDQSAWLSFENLWSINGPIMAASCENAFAVPNNSADELSELKSALTSIASSAGVPVEFVFAIMMQESNGCVRAPTTSYSVSNPGLFQSHSGAGSCNNAADGGIQTPCPSSEITQMVTDGVEGTSSGDGLQQLAAKVAGKGAQTFYEAARMYNSGSIDPSGNLGLGGGVRGLLGVMLRLSGRKASGDGRSPSSTMQRRDRGTVQALGAPLTVRVKNSRVLLIGAGGIGCELLKNLVCCGFGSGYTPPNGANGIPPPQRTPGITVIDLDTIDLSNLNRQFLFRKQHIKKPKALVAKETALQFNPAVNIDAQHASIFDAQYTVTFFRSFDIVFNALDNLAARRHVNRMCLAADVPLIESGTTGFNGQAQAIQKGVTECYDCNPKPVQKSFPICTIRSTPSQPIHCIVWAKSYLLPELFGTSEEEANDMVETEGDDQEEVKKLRVEAQALKKIRGLMGTSEFSKAVFNKVFYEDIERLKSMEEMWQTRKKPVSLQFDTIDQLSAAEGAALAAQDQRSWTLEENLAVFCHSLATLTGRVQAGESSIDFDKDDRDTLDFVTSASNLRSHVFGVLLHSEWEVKQMAGNIIPAIATSNALTASLSVMLGFKVFRGMLAADSEAALTNGHAVVSSKSISAPLGGSKFIFLNPRSTERTITTQNLARPNPACPVCSPVYAELQIPPVDADGNGICTLQDLVGILIGNNDYAHFTISTEAGVIYDEDMTDNYPSPLAELGIKPGSSGFVTITDDDEDPRADIVLSVAAAPADGGLSIERHISYGKLPLKPVPTAPPTESGAAPDVESATNGIAALNREKRKRGADDDDDDEVDTAATKRAKAAPTPSDAVVTIDDDGAILLDD</sequence>
<dbReference type="EMBL" id="NAJO01000010">
    <property type="protein sequence ID" value="OQO09688.1"/>
    <property type="molecule type" value="Genomic_DNA"/>
</dbReference>
<dbReference type="Pfam" id="PF10585">
    <property type="entry name" value="UBA_E1_SCCH"/>
    <property type="match status" value="1"/>
</dbReference>
<evidence type="ECO:0000256" key="6">
    <source>
        <dbReference type="ARBA" id="ARBA00022786"/>
    </source>
</evidence>
<dbReference type="GO" id="GO:0005737">
    <property type="term" value="C:cytoplasm"/>
    <property type="evidence" value="ECO:0007669"/>
    <property type="project" value="TreeGrafter"/>
</dbReference>
<evidence type="ECO:0000256" key="3">
    <source>
        <dbReference type="ARBA" id="ARBA00022669"/>
    </source>
</evidence>
<keyword evidence="6" id="KW-0833">Ubl conjugation pathway</keyword>
<dbReference type="FunCoup" id="A0A1V8TEL3">
    <property type="interactions" value="3230"/>
</dbReference>
<dbReference type="InterPro" id="IPR001002">
    <property type="entry name" value="Chitin-bd_1"/>
</dbReference>
<feature type="region of interest" description="Disordered" evidence="11">
    <location>
        <begin position="169"/>
        <end position="250"/>
    </location>
</feature>
<evidence type="ECO:0000256" key="11">
    <source>
        <dbReference type="SAM" id="MobiDB-lite"/>
    </source>
</evidence>
<evidence type="ECO:0000256" key="1">
    <source>
        <dbReference type="ARBA" id="ARBA00004718"/>
    </source>
</evidence>
<dbReference type="STRING" id="1507870.A0A1V8TEL3"/>
<organism evidence="14 15">
    <name type="scientific">Cryoendolithus antarcticus</name>
    <dbReference type="NCBI Taxonomy" id="1507870"/>
    <lineage>
        <taxon>Eukaryota</taxon>
        <taxon>Fungi</taxon>
        <taxon>Dikarya</taxon>
        <taxon>Ascomycota</taxon>
        <taxon>Pezizomycotina</taxon>
        <taxon>Dothideomycetes</taxon>
        <taxon>Dothideomycetidae</taxon>
        <taxon>Cladosporiales</taxon>
        <taxon>Cladosporiaceae</taxon>
        <taxon>Cryoendolithus</taxon>
    </lineage>
</organism>
<evidence type="ECO:0000256" key="5">
    <source>
        <dbReference type="ARBA" id="ARBA00022741"/>
    </source>
</evidence>
<keyword evidence="9" id="KW-1015">Disulfide bond</keyword>
<protein>
    <recommendedName>
        <fullName evidence="13">Chitin-binding type-1 domain-containing protein</fullName>
    </recommendedName>
</protein>
<evidence type="ECO:0000256" key="9">
    <source>
        <dbReference type="PROSITE-ProRule" id="PRU00261"/>
    </source>
</evidence>
<feature type="region of interest" description="Disordered" evidence="11">
    <location>
        <begin position="1061"/>
        <end position="1136"/>
    </location>
</feature>
<dbReference type="CDD" id="cd11618">
    <property type="entry name" value="ChtBD1_1"/>
    <property type="match status" value="1"/>
</dbReference>
<dbReference type="GO" id="GO:0031510">
    <property type="term" value="C:SUMO activating enzyme complex"/>
    <property type="evidence" value="ECO:0007669"/>
    <property type="project" value="TreeGrafter"/>
</dbReference>
<dbReference type="SUPFAM" id="SSF69572">
    <property type="entry name" value="Activating enzymes of the ubiquitin-like proteins"/>
    <property type="match status" value="1"/>
</dbReference>
<feature type="chain" id="PRO_5013161803" description="Chitin-binding type-1 domain-containing protein" evidence="12">
    <location>
        <begin position="18"/>
        <end position="1136"/>
    </location>
</feature>
<dbReference type="UniPathway" id="UPA00886"/>
<dbReference type="InterPro" id="IPR045886">
    <property type="entry name" value="ThiF/MoeB/HesA"/>
</dbReference>
<gene>
    <name evidence="14" type="ORF">B0A48_05090</name>
</gene>
<evidence type="ECO:0000259" key="13">
    <source>
        <dbReference type="PROSITE" id="PS50941"/>
    </source>
</evidence>
<keyword evidence="4" id="KW-0479">Metal-binding</keyword>
<keyword evidence="15" id="KW-1185">Reference proteome</keyword>
<feature type="compositionally biased region" description="Acidic residues" evidence="11">
    <location>
        <begin position="1126"/>
        <end position="1136"/>
    </location>
</feature>
<evidence type="ECO:0000313" key="14">
    <source>
        <dbReference type="EMBL" id="OQO09688.1"/>
    </source>
</evidence>
<feature type="compositionally biased region" description="Low complexity" evidence="11">
    <location>
        <begin position="1107"/>
        <end position="1119"/>
    </location>
</feature>
<dbReference type="PANTHER" id="PTHR10953:SF5">
    <property type="entry name" value="SUMO-ACTIVATING ENZYME SUBUNIT 2"/>
    <property type="match status" value="1"/>
</dbReference>
<dbReference type="Gene3D" id="3.30.60.10">
    <property type="entry name" value="Endochitinase-like"/>
    <property type="match status" value="1"/>
</dbReference>
<dbReference type="AlphaFoldDB" id="A0A1V8TEL3"/>
<feature type="compositionally biased region" description="Low complexity" evidence="11">
    <location>
        <begin position="169"/>
        <end position="192"/>
    </location>
</feature>
<proteinExistence type="inferred from homology"/>
<dbReference type="Gene3D" id="1.10.10.520">
    <property type="entry name" value="Ubiquitin activating enzymes (Uba3). Chain: B, domain 2"/>
    <property type="match status" value="1"/>
</dbReference>
<dbReference type="GO" id="GO:0019948">
    <property type="term" value="F:SUMO activating enzyme activity"/>
    <property type="evidence" value="ECO:0007669"/>
    <property type="project" value="TreeGrafter"/>
</dbReference>
<dbReference type="GO" id="GO:0005524">
    <property type="term" value="F:ATP binding"/>
    <property type="evidence" value="ECO:0007669"/>
    <property type="project" value="UniProtKB-KW"/>
</dbReference>
<dbReference type="InterPro" id="IPR000594">
    <property type="entry name" value="ThiF_NAD_FAD-bd"/>
</dbReference>
<dbReference type="GO" id="GO:0046872">
    <property type="term" value="F:metal ion binding"/>
    <property type="evidence" value="ECO:0007669"/>
    <property type="project" value="UniProtKB-KW"/>
</dbReference>
<dbReference type="InterPro" id="IPR036861">
    <property type="entry name" value="Endochitinase-like_sf"/>
</dbReference>
<dbReference type="PANTHER" id="PTHR10953">
    <property type="entry name" value="UBIQUITIN-ACTIVATING ENZYME E1"/>
    <property type="match status" value="1"/>
</dbReference>
<reference evidence="15" key="1">
    <citation type="submission" date="2017-03" db="EMBL/GenBank/DDBJ databases">
        <title>Genomes of endolithic fungi from Antarctica.</title>
        <authorList>
            <person name="Coleine C."/>
            <person name="Masonjones S."/>
            <person name="Stajich J.E."/>
        </authorList>
    </citation>
    <scope>NUCLEOTIDE SEQUENCE [LARGE SCALE GENOMIC DNA]</scope>
    <source>
        <strain evidence="15">CCFEE 5527</strain>
    </source>
</reference>
<dbReference type="InterPro" id="IPR042449">
    <property type="entry name" value="Ub-E1_IAD_1"/>
</dbReference>
<keyword evidence="12" id="KW-0732">Signal</keyword>
<dbReference type="FunFam" id="3.50.50.80:FF:000002">
    <property type="entry name" value="SUMO-activating enzyme subunit 2"/>
    <property type="match status" value="1"/>
</dbReference>
<accession>A0A1V8TEL3</accession>
<dbReference type="PROSITE" id="PS00865">
    <property type="entry name" value="UBIQUITIN_ACTIVAT_2"/>
    <property type="match status" value="1"/>
</dbReference>
<keyword evidence="8" id="KW-0067">ATP-binding</keyword>
<dbReference type="InterPro" id="IPR035985">
    <property type="entry name" value="Ubiquitin-activating_enz"/>
</dbReference>
<dbReference type="Gene3D" id="3.10.290.20">
    <property type="entry name" value="Ubiquitin-like 2 activating enzyme e1b. Chain: B, domain 3"/>
    <property type="match status" value="1"/>
</dbReference>
<keyword evidence="7" id="KW-0862">Zinc</keyword>
<evidence type="ECO:0000256" key="10">
    <source>
        <dbReference type="PROSITE-ProRule" id="PRU10132"/>
    </source>
</evidence>
<dbReference type="InterPro" id="IPR023318">
    <property type="entry name" value="Ub_act_enz_dom_a_sf"/>
</dbReference>
<feature type="region of interest" description="Disordered" evidence="11">
    <location>
        <begin position="128"/>
        <end position="148"/>
    </location>
</feature>
<comment type="pathway">
    <text evidence="1">Protein modification; protein sumoylation.</text>
</comment>
<evidence type="ECO:0000256" key="8">
    <source>
        <dbReference type="ARBA" id="ARBA00022840"/>
    </source>
</evidence>
<dbReference type="SMART" id="SM00270">
    <property type="entry name" value="ChtBD1"/>
    <property type="match status" value="1"/>
</dbReference>
<feature type="compositionally biased region" description="Low complexity" evidence="11">
    <location>
        <begin position="128"/>
        <end position="144"/>
    </location>
</feature>
<dbReference type="Gene3D" id="3.50.50.80">
    <property type="entry name" value="Ubiquitin-activating enzyme E1, inactive adenylation domain, subdomain 1"/>
    <property type="match status" value="1"/>
</dbReference>
<feature type="signal peptide" evidence="12">
    <location>
        <begin position="1"/>
        <end position="17"/>
    </location>
</feature>
<comment type="caution">
    <text evidence="9">Lacks conserved residue(s) required for the propagation of feature annotation.</text>
</comment>
<feature type="disulfide bond" evidence="9">
    <location>
        <begin position="66"/>
        <end position="80"/>
    </location>
</feature>
<dbReference type="InterPro" id="IPR019572">
    <property type="entry name" value="UBA_E1_SCCH"/>
</dbReference>
<feature type="compositionally biased region" description="Low complexity" evidence="11">
    <location>
        <begin position="218"/>
        <end position="250"/>
    </location>
</feature>
<keyword evidence="5" id="KW-0547">Nucleotide-binding</keyword>
<feature type="domain" description="Chitin-binding type-1" evidence="13">
    <location>
        <begin position="50"/>
        <end position="93"/>
    </location>
</feature>
<dbReference type="InterPro" id="IPR033127">
    <property type="entry name" value="UBQ-activ_enz_E1_Cys_AS"/>
</dbReference>
<dbReference type="GO" id="GO:0008061">
    <property type="term" value="F:chitin binding"/>
    <property type="evidence" value="ECO:0007669"/>
    <property type="project" value="UniProtKB-UniRule"/>
</dbReference>
<dbReference type="Proteomes" id="UP000192596">
    <property type="component" value="Unassembled WGS sequence"/>
</dbReference>
<dbReference type="GO" id="GO:0016925">
    <property type="term" value="P:protein sumoylation"/>
    <property type="evidence" value="ECO:0007669"/>
    <property type="project" value="UniProtKB-UniPathway"/>
</dbReference>
<comment type="caution">
    <text evidence="14">The sequence shown here is derived from an EMBL/GenBank/DDBJ whole genome shotgun (WGS) entry which is preliminary data.</text>
</comment>
<evidence type="ECO:0000256" key="7">
    <source>
        <dbReference type="ARBA" id="ARBA00022833"/>
    </source>
</evidence>
<evidence type="ECO:0000256" key="4">
    <source>
        <dbReference type="ARBA" id="ARBA00022723"/>
    </source>
</evidence>
<comment type="similarity">
    <text evidence="2">Belongs to the ubiquitin-activating E1 family.</text>
</comment>
<feature type="compositionally biased region" description="Low complexity" evidence="11">
    <location>
        <begin position="200"/>
        <end position="211"/>
    </location>
</feature>
<evidence type="ECO:0000313" key="15">
    <source>
        <dbReference type="Proteomes" id="UP000192596"/>
    </source>
</evidence>
<evidence type="ECO:0000256" key="12">
    <source>
        <dbReference type="SAM" id="SignalP"/>
    </source>
</evidence>
<feature type="disulfide bond" evidence="9">
    <location>
        <begin position="61"/>
        <end position="73"/>
    </location>
</feature>
<dbReference type="InParanoid" id="A0A1V8TEL3"/>
<evidence type="ECO:0000256" key="2">
    <source>
        <dbReference type="ARBA" id="ARBA00005673"/>
    </source>
</evidence>
<dbReference type="OrthoDB" id="10255449at2759"/>